<dbReference type="GO" id="GO:0098796">
    <property type="term" value="C:membrane protein complex"/>
    <property type="evidence" value="ECO:0007669"/>
    <property type="project" value="UniProtKB-ARBA"/>
</dbReference>
<dbReference type="InterPro" id="IPR017911">
    <property type="entry name" value="MacB-like_ATP-bd"/>
</dbReference>
<evidence type="ECO:0000256" key="3">
    <source>
        <dbReference type="ARBA" id="ARBA00022741"/>
    </source>
</evidence>
<dbReference type="AlphaFoldDB" id="A0A371B9Q4"/>
<evidence type="ECO:0000259" key="8">
    <source>
        <dbReference type="PROSITE" id="PS50893"/>
    </source>
</evidence>
<dbReference type="InterPro" id="IPR015854">
    <property type="entry name" value="ABC_transpr_LolD-like"/>
</dbReference>
<dbReference type="GO" id="GO:0005524">
    <property type="term" value="F:ATP binding"/>
    <property type="evidence" value="ECO:0007669"/>
    <property type="project" value="UniProtKB-KW"/>
</dbReference>
<dbReference type="FunFam" id="3.40.50.300:FF:000032">
    <property type="entry name" value="Export ABC transporter ATP-binding protein"/>
    <property type="match status" value="1"/>
</dbReference>
<keyword evidence="3" id="KW-0547">Nucleotide-binding</keyword>
<keyword evidence="5" id="KW-1278">Translocase</keyword>
<dbReference type="PANTHER" id="PTHR24220">
    <property type="entry name" value="IMPORT ATP-BINDING PROTEIN"/>
    <property type="match status" value="1"/>
</dbReference>
<keyword evidence="1" id="KW-0813">Transport</keyword>
<keyword evidence="4 9" id="KW-0067">ATP-binding</keyword>
<evidence type="ECO:0000256" key="7">
    <source>
        <dbReference type="ARBA" id="ARBA00038388"/>
    </source>
</evidence>
<dbReference type="PROSITE" id="PS50893">
    <property type="entry name" value="ABC_TRANSPORTER_2"/>
    <property type="match status" value="1"/>
</dbReference>
<evidence type="ECO:0000313" key="9">
    <source>
        <dbReference type="EMBL" id="RDV04237.1"/>
    </source>
</evidence>
<sequence>MKAPSEPAPAIALSGLNLSLGSDAARVHILKDINLNIGRGEAIGLVGPSGSGKSTLLMVMAGLERADTGTVKVADENLRELSEDELARFRGRNIGIVFQSFHLIPTMTALENVAVPLELAGIDDALDRARAELDLVGLSHRLHHYPAQMSGGEQQRVAVARALAPNPSILVADEPTGNLDEDTGRQIVELLFAGYEKHGATLVLVTHDPALAQKCGRVVRLRSGHIVDGHA</sequence>
<gene>
    <name evidence="9" type="ORF">DXH78_06345</name>
</gene>
<dbReference type="PANTHER" id="PTHR24220:SF659">
    <property type="entry name" value="TRANSPORTER, PUTATIVE-RELATED"/>
    <property type="match status" value="1"/>
</dbReference>
<comment type="caution">
    <text evidence="9">The sequence shown here is derived from an EMBL/GenBank/DDBJ whole genome shotgun (WGS) entry which is preliminary data.</text>
</comment>
<comment type="function">
    <text evidence="6">Involved in beta-(1--&gt;2)glucan export. Transmembrane domains (TMD) form a pore in the inner membrane and the ATP-binding domain (NBD) is responsible for energy generation.</text>
</comment>
<keyword evidence="10" id="KW-1185">Reference proteome</keyword>
<dbReference type="Proteomes" id="UP000263993">
    <property type="component" value="Unassembled WGS sequence"/>
</dbReference>
<dbReference type="OrthoDB" id="9786950at2"/>
<evidence type="ECO:0000256" key="4">
    <source>
        <dbReference type="ARBA" id="ARBA00022840"/>
    </source>
</evidence>
<dbReference type="InterPro" id="IPR027417">
    <property type="entry name" value="P-loop_NTPase"/>
</dbReference>
<protein>
    <submittedName>
        <fullName evidence="9">ATP-binding cassette domain-containing protein</fullName>
    </submittedName>
</protein>
<keyword evidence="2" id="KW-0997">Cell inner membrane</keyword>
<evidence type="ECO:0000256" key="6">
    <source>
        <dbReference type="ARBA" id="ARBA00024722"/>
    </source>
</evidence>
<accession>A0A371B9Q4</accession>
<dbReference type="GO" id="GO:0022857">
    <property type="term" value="F:transmembrane transporter activity"/>
    <property type="evidence" value="ECO:0007669"/>
    <property type="project" value="TreeGrafter"/>
</dbReference>
<dbReference type="Pfam" id="PF00005">
    <property type="entry name" value="ABC_tran"/>
    <property type="match status" value="1"/>
</dbReference>
<keyword evidence="2" id="KW-1003">Cell membrane</keyword>
<proteinExistence type="inferred from homology"/>
<feature type="domain" description="ABC transporter" evidence="8">
    <location>
        <begin position="13"/>
        <end position="231"/>
    </location>
</feature>
<dbReference type="InterPro" id="IPR003439">
    <property type="entry name" value="ABC_transporter-like_ATP-bd"/>
</dbReference>
<dbReference type="CDD" id="cd03255">
    <property type="entry name" value="ABC_MJ0796_LolCDE_FtsE"/>
    <property type="match status" value="1"/>
</dbReference>
<reference evidence="10" key="1">
    <citation type="submission" date="2018-08" db="EMBL/GenBank/DDBJ databases">
        <authorList>
            <person name="Kim S.-J."/>
            <person name="Jung G.-Y."/>
        </authorList>
    </citation>
    <scope>NUCLEOTIDE SEQUENCE [LARGE SCALE GENOMIC DNA]</scope>
    <source>
        <strain evidence="10">GY_H</strain>
    </source>
</reference>
<dbReference type="RefSeq" id="WP_115516264.1">
    <property type="nucleotide sequence ID" value="NZ_QRGO01000001.1"/>
</dbReference>
<keyword evidence="2" id="KW-0472">Membrane</keyword>
<organism evidence="9 10">
    <name type="scientific">Undibacter mobilis</name>
    <dbReference type="NCBI Taxonomy" id="2292256"/>
    <lineage>
        <taxon>Bacteria</taxon>
        <taxon>Pseudomonadati</taxon>
        <taxon>Pseudomonadota</taxon>
        <taxon>Alphaproteobacteria</taxon>
        <taxon>Hyphomicrobiales</taxon>
        <taxon>Nitrobacteraceae</taxon>
        <taxon>Undibacter</taxon>
    </lineage>
</organism>
<name>A0A371B9Q4_9BRAD</name>
<dbReference type="GO" id="GO:0005886">
    <property type="term" value="C:plasma membrane"/>
    <property type="evidence" value="ECO:0007669"/>
    <property type="project" value="TreeGrafter"/>
</dbReference>
<evidence type="ECO:0000313" key="10">
    <source>
        <dbReference type="Proteomes" id="UP000263993"/>
    </source>
</evidence>
<dbReference type="InterPro" id="IPR017871">
    <property type="entry name" value="ABC_transporter-like_CS"/>
</dbReference>
<dbReference type="SMART" id="SM00382">
    <property type="entry name" value="AAA"/>
    <property type="match status" value="1"/>
</dbReference>
<dbReference type="SUPFAM" id="SSF52540">
    <property type="entry name" value="P-loop containing nucleoside triphosphate hydrolases"/>
    <property type="match status" value="1"/>
</dbReference>
<dbReference type="InterPro" id="IPR003593">
    <property type="entry name" value="AAA+_ATPase"/>
</dbReference>
<evidence type="ECO:0000256" key="2">
    <source>
        <dbReference type="ARBA" id="ARBA00022519"/>
    </source>
</evidence>
<dbReference type="Gene3D" id="3.40.50.300">
    <property type="entry name" value="P-loop containing nucleotide triphosphate hydrolases"/>
    <property type="match status" value="1"/>
</dbReference>
<evidence type="ECO:0000256" key="5">
    <source>
        <dbReference type="ARBA" id="ARBA00022967"/>
    </source>
</evidence>
<dbReference type="PROSITE" id="PS00211">
    <property type="entry name" value="ABC_TRANSPORTER_1"/>
    <property type="match status" value="1"/>
</dbReference>
<dbReference type="GO" id="GO:0016887">
    <property type="term" value="F:ATP hydrolysis activity"/>
    <property type="evidence" value="ECO:0007669"/>
    <property type="project" value="InterPro"/>
</dbReference>
<dbReference type="EMBL" id="QRGO01000001">
    <property type="protein sequence ID" value="RDV04237.1"/>
    <property type="molecule type" value="Genomic_DNA"/>
</dbReference>
<comment type="similarity">
    <text evidence="7">Belongs to the ABC transporter superfamily. Macrolide exporter (TC 3.A.1.122) family.</text>
</comment>
<evidence type="ECO:0000256" key="1">
    <source>
        <dbReference type="ARBA" id="ARBA00022448"/>
    </source>
</evidence>